<evidence type="ECO:0000256" key="2">
    <source>
        <dbReference type="ARBA" id="ARBA00022525"/>
    </source>
</evidence>
<dbReference type="NCBIfam" id="TIGR01167">
    <property type="entry name" value="LPXTG_anchor"/>
    <property type="match status" value="1"/>
</dbReference>
<reference evidence="10" key="1">
    <citation type="submission" date="2021-09" db="EMBL/GenBank/DDBJ databases">
        <title>Complete genome sequence and metabolic characterization of Streptomyces tanashiensis DSM 731 the producer of antibacterial Kalafungin and diverse secondary metabolites.</title>
        <authorList>
            <person name="Abbasi M.N."/>
            <person name="Anwar M.N."/>
            <person name="Alam K."/>
            <person name="Shoaib M."/>
            <person name="Lin Z."/>
            <person name="Hayat M."/>
            <person name="Ali M.I."/>
            <person name="Malik H.M.T."/>
            <person name="Ahmed I."/>
            <person name="Li A."/>
            <person name="Hailong Wang H."/>
            <person name="Zhang Y."/>
        </authorList>
    </citation>
    <scope>NUCLEOTIDE SEQUENCE</scope>
    <source>
        <strain evidence="10">Kala</strain>
    </source>
</reference>
<evidence type="ECO:0000256" key="4">
    <source>
        <dbReference type="ARBA" id="ARBA00023088"/>
    </source>
</evidence>
<proteinExistence type="predicted"/>
<keyword evidence="4" id="KW-0572">Peptidoglycan-anchor</keyword>
<feature type="coiled-coil region" evidence="5">
    <location>
        <begin position="158"/>
        <end position="210"/>
    </location>
</feature>
<keyword evidence="11" id="KW-1185">Reference proteome</keyword>
<protein>
    <submittedName>
        <fullName evidence="10">LPXTG cell wall anchor domain-containing protein</fullName>
    </submittedName>
</protein>
<accession>A0ABY6QX25</accession>
<evidence type="ECO:0000313" key="10">
    <source>
        <dbReference type="EMBL" id="UZX22350.1"/>
    </source>
</evidence>
<keyword evidence="1" id="KW-0134">Cell wall</keyword>
<evidence type="ECO:0000256" key="6">
    <source>
        <dbReference type="SAM" id="MobiDB-lite"/>
    </source>
</evidence>
<keyword evidence="7" id="KW-0472">Membrane</keyword>
<gene>
    <name evidence="10" type="ORF">LDH80_17140</name>
</gene>
<keyword evidence="3 8" id="KW-0732">Signal</keyword>
<evidence type="ECO:0000256" key="3">
    <source>
        <dbReference type="ARBA" id="ARBA00022729"/>
    </source>
</evidence>
<evidence type="ECO:0000256" key="1">
    <source>
        <dbReference type="ARBA" id="ARBA00022512"/>
    </source>
</evidence>
<feature type="compositionally biased region" description="Low complexity" evidence="6">
    <location>
        <begin position="368"/>
        <end position="396"/>
    </location>
</feature>
<feature type="compositionally biased region" description="Polar residues" evidence="6">
    <location>
        <begin position="33"/>
        <end position="45"/>
    </location>
</feature>
<keyword evidence="5" id="KW-0175">Coiled coil</keyword>
<dbReference type="EMBL" id="CP084204">
    <property type="protein sequence ID" value="UZX22350.1"/>
    <property type="molecule type" value="Genomic_DNA"/>
</dbReference>
<evidence type="ECO:0000256" key="8">
    <source>
        <dbReference type="SAM" id="SignalP"/>
    </source>
</evidence>
<feature type="domain" description="Gram-positive cocci surface proteins LPxTG" evidence="9">
    <location>
        <begin position="402"/>
        <end position="440"/>
    </location>
</feature>
<evidence type="ECO:0000256" key="5">
    <source>
        <dbReference type="SAM" id="Coils"/>
    </source>
</evidence>
<evidence type="ECO:0000313" key="11">
    <source>
        <dbReference type="Proteomes" id="UP001164506"/>
    </source>
</evidence>
<feature type="transmembrane region" description="Helical" evidence="7">
    <location>
        <begin position="411"/>
        <end position="431"/>
    </location>
</feature>
<evidence type="ECO:0000259" key="9">
    <source>
        <dbReference type="PROSITE" id="PS50847"/>
    </source>
</evidence>
<dbReference type="PROSITE" id="PS50847">
    <property type="entry name" value="GRAM_POS_ANCHORING"/>
    <property type="match status" value="1"/>
</dbReference>
<dbReference type="GeneID" id="95601197"/>
<feature type="region of interest" description="Disordered" evidence="6">
    <location>
        <begin position="28"/>
        <end position="55"/>
    </location>
</feature>
<feature type="chain" id="PRO_5046408048" evidence="8">
    <location>
        <begin position="30"/>
        <end position="440"/>
    </location>
</feature>
<organism evidence="10 11">
    <name type="scientific">Streptomyces tanashiensis</name>
    <dbReference type="NCBI Taxonomy" id="67367"/>
    <lineage>
        <taxon>Bacteria</taxon>
        <taxon>Bacillati</taxon>
        <taxon>Actinomycetota</taxon>
        <taxon>Actinomycetes</taxon>
        <taxon>Kitasatosporales</taxon>
        <taxon>Streptomycetaceae</taxon>
        <taxon>Streptomyces</taxon>
    </lineage>
</organism>
<keyword evidence="7" id="KW-0812">Transmembrane</keyword>
<name>A0ABY6QX25_9ACTN</name>
<feature type="coiled-coil region" evidence="5">
    <location>
        <begin position="55"/>
        <end position="124"/>
    </location>
</feature>
<dbReference type="RefSeq" id="WP_267258976.1">
    <property type="nucleotide sequence ID" value="NZ_CP084204.1"/>
</dbReference>
<keyword evidence="2" id="KW-0964">Secreted</keyword>
<evidence type="ECO:0000256" key="7">
    <source>
        <dbReference type="SAM" id="Phobius"/>
    </source>
</evidence>
<feature type="signal peptide" evidence="8">
    <location>
        <begin position="1"/>
        <end position="29"/>
    </location>
</feature>
<keyword evidence="7" id="KW-1133">Transmembrane helix</keyword>
<sequence>MKIRRILATAVAAAVTTPVVFLSAAPAFADTKPSPSSTQKPATTQDDPDEDMPSLEELRAAVALAQKEYDEAVLDLAKAEDDLKALDKADNPLKAAVTDAQKAADEAAAKKTAADEAVAKAEKAVTELPADATDEQKKAAADAVTAAKTAADEAAAVKTAADEKLKKATADLAAAKAAADRVVKLAEKVKKTAAEKLDAAKEELAFFEEIGEECEVDSAVKIALSGPKSVTAGEPAVFSLRVTNTSDQTLDSVHAFANALRLPAPGEEIDEETDFAKHVIPIEWSSDDVLEWTEFTEKFDSIEVGKLAKGASYDVKLRLTVDAEAAAGKGVIFGYSEYENNDGSCGVGEDYKDLNFDILAKGDKPKPTETATPTPAPTVTTGGNTQTTQQGGSSNTPVNGTLAATGANDTLPLGLAAAGAVALGAGALVVARRRKAGAQA</sequence>
<feature type="region of interest" description="Disordered" evidence="6">
    <location>
        <begin position="362"/>
        <end position="403"/>
    </location>
</feature>
<dbReference type="Proteomes" id="UP001164506">
    <property type="component" value="Chromosome"/>
</dbReference>
<dbReference type="InterPro" id="IPR019931">
    <property type="entry name" value="LPXTG_anchor"/>
</dbReference>